<dbReference type="InterPro" id="IPR000847">
    <property type="entry name" value="LysR_HTH_N"/>
</dbReference>
<gene>
    <name evidence="2" type="ORF">SDC9_148409</name>
</gene>
<protein>
    <recommendedName>
        <fullName evidence="1">HTH lysR-type domain-containing protein</fullName>
    </recommendedName>
</protein>
<name>A0A645EKX6_9ZZZZ</name>
<proteinExistence type="predicted"/>
<feature type="domain" description="HTH lysR-type" evidence="1">
    <location>
        <begin position="26"/>
        <end position="86"/>
    </location>
</feature>
<comment type="caution">
    <text evidence="2">The sequence shown here is derived from an EMBL/GenBank/DDBJ whole genome shotgun (WGS) entry which is preliminary data.</text>
</comment>
<dbReference type="Gene3D" id="1.10.10.10">
    <property type="entry name" value="Winged helix-like DNA-binding domain superfamily/Winged helix DNA-binding domain"/>
    <property type="match status" value="1"/>
</dbReference>
<reference evidence="2" key="1">
    <citation type="submission" date="2019-08" db="EMBL/GenBank/DDBJ databases">
        <authorList>
            <person name="Kucharzyk K."/>
            <person name="Murdoch R.W."/>
            <person name="Higgins S."/>
            <person name="Loffler F."/>
        </authorList>
    </citation>
    <scope>NUCLEOTIDE SEQUENCE</scope>
</reference>
<dbReference type="AlphaFoldDB" id="A0A645EKX6"/>
<dbReference type="InterPro" id="IPR036390">
    <property type="entry name" value="WH_DNA-bd_sf"/>
</dbReference>
<dbReference type="EMBL" id="VSSQ01047225">
    <property type="protein sequence ID" value="MPN01203.1"/>
    <property type="molecule type" value="Genomic_DNA"/>
</dbReference>
<dbReference type="PANTHER" id="PTHR30432">
    <property type="entry name" value="TRANSCRIPTIONAL REGULATOR MODE"/>
    <property type="match status" value="1"/>
</dbReference>
<dbReference type="GO" id="GO:0003700">
    <property type="term" value="F:DNA-binding transcription factor activity"/>
    <property type="evidence" value="ECO:0007669"/>
    <property type="project" value="InterPro"/>
</dbReference>
<dbReference type="Pfam" id="PF00126">
    <property type="entry name" value="HTH_1"/>
    <property type="match status" value="1"/>
</dbReference>
<sequence length="117" mass="13167">MENNLKVKIRIHLFTNSKCYGPGIQEVLEKVDTFGSLRSAAADMNMAYSKAWKMVKTCEESLGFKLLISSTGGKNGGGAHLTDEARMFMEAYNQYCCEVIAFSEKLLEKKFGFYKNN</sequence>
<dbReference type="InterPro" id="IPR051815">
    <property type="entry name" value="Molybdate_resp_trans_reg"/>
</dbReference>
<accession>A0A645EKX6</accession>
<dbReference type="SUPFAM" id="SSF46785">
    <property type="entry name" value="Winged helix' DNA-binding domain"/>
    <property type="match status" value="1"/>
</dbReference>
<dbReference type="PANTHER" id="PTHR30432:SF1">
    <property type="entry name" value="DNA-BINDING TRANSCRIPTIONAL DUAL REGULATOR MODE"/>
    <property type="match status" value="1"/>
</dbReference>
<dbReference type="InterPro" id="IPR036388">
    <property type="entry name" value="WH-like_DNA-bd_sf"/>
</dbReference>
<evidence type="ECO:0000259" key="1">
    <source>
        <dbReference type="Pfam" id="PF00126"/>
    </source>
</evidence>
<evidence type="ECO:0000313" key="2">
    <source>
        <dbReference type="EMBL" id="MPN01203.1"/>
    </source>
</evidence>
<organism evidence="2">
    <name type="scientific">bioreactor metagenome</name>
    <dbReference type="NCBI Taxonomy" id="1076179"/>
    <lineage>
        <taxon>unclassified sequences</taxon>
        <taxon>metagenomes</taxon>
        <taxon>ecological metagenomes</taxon>
    </lineage>
</organism>